<dbReference type="PATRIC" id="fig|442562.3.peg.824"/>
<dbReference type="RefSeq" id="WP_037281723.1">
    <property type="nucleotide sequence ID" value="NZ_KK088593.1"/>
</dbReference>
<comment type="caution">
    <text evidence="4">The sequence shown here is derived from an EMBL/GenBank/DDBJ whole genome shotgun (WGS) entry which is preliminary data.</text>
</comment>
<dbReference type="InterPro" id="IPR004046">
    <property type="entry name" value="GST_C"/>
</dbReference>
<dbReference type="SFLD" id="SFLDG01151">
    <property type="entry name" value="Main.2:_Nu-like"/>
    <property type="match status" value="1"/>
</dbReference>
<dbReference type="PROSITE" id="PS50405">
    <property type="entry name" value="GST_CTER"/>
    <property type="match status" value="1"/>
</dbReference>
<feature type="domain" description="GST C-terminal" evidence="3">
    <location>
        <begin position="92"/>
        <end position="222"/>
    </location>
</feature>
<dbReference type="Pfam" id="PF02798">
    <property type="entry name" value="GST_N"/>
    <property type="match status" value="1"/>
</dbReference>
<keyword evidence="4" id="KW-0808">Transferase</keyword>
<dbReference type="EMBL" id="AOSK01000024">
    <property type="protein sequence ID" value="EYD77664.1"/>
    <property type="molecule type" value="Genomic_DNA"/>
</dbReference>
<gene>
    <name evidence="4" type="ORF">Rumeso_00830</name>
</gene>
<evidence type="ECO:0000256" key="1">
    <source>
        <dbReference type="RuleBase" id="RU003494"/>
    </source>
</evidence>
<organism evidence="4 5">
    <name type="scientific">Rubellimicrobium mesophilum DSM 19309</name>
    <dbReference type="NCBI Taxonomy" id="442562"/>
    <lineage>
        <taxon>Bacteria</taxon>
        <taxon>Pseudomonadati</taxon>
        <taxon>Pseudomonadota</taxon>
        <taxon>Alphaproteobacteria</taxon>
        <taxon>Rhodobacterales</taxon>
        <taxon>Roseobacteraceae</taxon>
        <taxon>Rubellimicrobium</taxon>
    </lineage>
</organism>
<dbReference type="Pfam" id="PF00043">
    <property type="entry name" value="GST_C"/>
    <property type="match status" value="1"/>
</dbReference>
<feature type="domain" description="GST N-terminal" evidence="2">
    <location>
        <begin position="2"/>
        <end position="89"/>
    </location>
</feature>
<evidence type="ECO:0000313" key="4">
    <source>
        <dbReference type="EMBL" id="EYD77664.1"/>
    </source>
</evidence>
<dbReference type="HOGENOM" id="CLU_011226_14_4_5"/>
<dbReference type="InterPro" id="IPR036249">
    <property type="entry name" value="Thioredoxin-like_sf"/>
</dbReference>
<dbReference type="CDD" id="cd03048">
    <property type="entry name" value="GST_N_Ure2p_like"/>
    <property type="match status" value="1"/>
</dbReference>
<dbReference type="AlphaFoldDB" id="A0A017HV88"/>
<evidence type="ECO:0000313" key="5">
    <source>
        <dbReference type="Proteomes" id="UP000019666"/>
    </source>
</evidence>
<evidence type="ECO:0000259" key="3">
    <source>
        <dbReference type="PROSITE" id="PS50405"/>
    </source>
</evidence>
<proteinExistence type="inferred from homology"/>
<dbReference type="GO" id="GO:0004364">
    <property type="term" value="F:glutathione transferase activity"/>
    <property type="evidence" value="ECO:0007669"/>
    <property type="project" value="UniProtKB-EC"/>
</dbReference>
<dbReference type="InterPro" id="IPR036282">
    <property type="entry name" value="Glutathione-S-Trfase_C_sf"/>
</dbReference>
<dbReference type="InterPro" id="IPR010987">
    <property type="entry name" value="Glutathione-S-Trfase_C-like"/>
</dbReference>
<dbReference type="PANTHER" id="PTHR44051:SF19">
    <property type="entry name" value="DISULFIDE-BOND OXIDOREDUCTASE YFCG"/>
    <property type="match status" value="1"/>
</dbReference>
<dbReference type="EC" id="2.5.1.18" evidence="4"/>
<dbReference type="InterPro" id="IPR040079">
    <property type="entry name" value="Glutathione_S-Trfase"/>
</dbReference>
<dbReference type="PANTHER" id="PTHR44051">
    <property type="entry name" value="GLUTATHIONE S-TRANSFERASE-RELATED"/>
    <property type="match status" value="1"/>
</dbReference>
<name>A0A017HV88_9RHOB</name>
<dbReference type="Gene3D" id="3.40.30.10">
    <property type="entry name" value="Glutaredoxin"/>
    <property type="match status" value="1"/>
</dbReference>
<dbReference type="SUPFAM" id="SSF47616">
    <property type="entry name" value="GST C-terminal domain-like"/>
    <property type="match status" value="1"/>
</dbReference>
<dbReference type="OrthoDB" id="9803562at2"/>
<comment type="similarity">
    <text evidence="1">Belongs to the GST superfamily.</text>
</comment>
<dbReference type="Gene3D" id="1.20.1050.10">
    <property type="match status" value="1"/>
</dbReference>
<reference evidence="4 5" key="1">
    <citation type="submission" date="2013-02" db="EMBL/GenBank/DDBJ databases">
        <authorList>
            <person name="Fiebig A."/>
            <person name="Goeker M."/>
            <person name="Klenk H.-P.P."/>
        </authorList>
    </citation>
    <scope>NUCLEOTIDE SEQUENCE [LARGE SCALE GENOMIC DNA]</scope>
    <source>
        <strain evidence="4 5">DSM 19309</strain>
    </source>
</reference>
<dbReference type="SUPFAM" id="SSF52833">
    <property type="entry name" value="Thioredoxin-like"/>
    <property type="match status" value="1"/>
</dbReference>
<keyword evidence="5" id="KW-1185">Reference proteome</keyword>
<protein>
    <submittedName>
        <fullName evidence="4">Glutathione S-transferase</fullName>
        <ecNumber evidence="4">2.5.1.18</ecNumber>
    </submittedName>
</protein>
<dbReference type="PROSITE" id="PS50404">
    <property type="entry name" value="GST_NTER"/>
    <property type="match status" value="1"/>
</dbReference>
<dbReference type="InterPro" id="IPR004045">
    <property type="entry name" value="Glutathione_S-Trfase_N"/>
</dbReference>
<accession>A0A017HV88</accession>
<dbReference type="Proteomes" id="UP000019666">
    <property type="component" value="Unassembled WGS sequence"/>
</dbReference>
<evidence type="ECO:0000259" key="2">
    <source>
        <dbReference type="PROSITE" id="PS50404"/>
    </source>
</evidence>
<dbReference type="STRING" id="442562.Rumeso_00830"/>
<sequence length="237" mass="26980">MPAPIELHYWPTPNGHKISIALEEMGLPYEVRLVNINKGEQFEPDFLRIAPNNRMPAIVDPQGPDGQPISVFESGAILQYLARKTGMFYGKTERERVAVDQWLFWQMGGVGPMAGQANHFLRYAPQMDPPQVLPYAQDRYRREVGRLYGVLDRRLADSRFVALDEMTIADMAIYPWAKGWETQEQALDDKPHMRRWLDEMASRPAVQRGLAVGAEARSNAAMDRDAQRILFGQAARP</sequence>
<dbReference type="SFLD" id="SFLDG00358">
    <property type="entry name" value="Main_(cytGST)"/>
    <property type="match status" value="1"/>
</dbReference>
<dbReference type="SFLD" id="SFLDS00019">
    <property type="entry name" value="Glutathione_Transferase_(cytos"/>
    <property type="match status" value="1"/>
</dbReference>